<gene>
    <name evidence="4" type="ORF">PL9214430185</name>
</gene>
<dbReference type="EMBL" id="CZDF01000148">
    <property type="protein sequence ID" value="CUR32213.1"/>
    <property type="molecule type" value="Genomic_DNA"/>
</dbReference>
<dbReference type="AlphaFoldDB" id="A0A1J1LHX7"/>
<feature type="domain" description="Response regulatory" evidence="3">
    <location>
        <begin position="15"/>
        <end position="130"/>
    </location>
</feature>
<evidence type="ECO:0000313" key="4">
    <source>
        <dbReference type="EMBL" id="CUR32213.1"/>
    </source>
</evidence>
<dbReference type="PANTHER" id="PTHR44591:SF3">
    <property type="entry name" value="RESPONSE REGULATORY DOMAIN-CONTAINING PROTEIN"/>
    <property type="match status" value="1"/>
</dbReference>
<keyword evidence="1 2" id="KW-0597">Phosphoprotein</keyword>
<evidence type="ECO:0000256" key="1">
    <source>
        <dbReference type="ARBA" id="ARBA00022553"/>
    </source>
</evidence>
<dbReference type="InterPro" id="IPR050595">
    <property type="entry name" value="Bact_response_regulator"/>
</dbReference>
<dbReference type="SMART" id="SM00448">
    <property type="entry name" value="REC"/>
    <property type="match status" value="1"/>
</dbReference>
<accession>A0A1J1LHX7</accession>
<evidence type="ECO:0000313" key="5">
    <source>
        <dbReference type="Proteomes" id="UP000184315"/>
    </source>
</evidence>
<dbReference type="Proteomes" id="UP000184315">
    <property type="component" value="Unassembled WGS sequence"/>
</dbReference>
<sequence>MSTSWSNFNSLPSTTILVVDDSPDILFLVEAILQGAGYHVKCAENGYIALDQVKDSPPDLVIVDVMMPGLSGYDVIQRIRQNSELAFIPILVMTACSFFEVKQESKGEANGVIYKPIDIDELLNQVNMMLKIKQKKTEHQRCSTFREKSA</sequence>
<keyword evidence="5" id="KW-1185">Reference proteome</keyword>
<dbReference type="InterPro" id="IPR001789">
    <property type="entry name" value="Sig_transdc_resp-reg_receiver"/>
</dbReference>
<dbReference type="STRING" id="671072.PL9214430185"/>
<dbReference type="OrthoDB" id="427175at2"/>
<dbReference type="RefSeq" id="WP_072718965.1">
    <property type="nucleotide sequence ID" value="NZ_LN889796.1"/>
</dbReference>
<dbReference type="InterPro" id="IPR011006">
    <property type="entry name" value="CheY-like_superfamily"/>
</dbReference>
<dbReference type="Gene3D" id="3.40.50.2300">
    <property type="match status" value="1"/>
</dbReference>
<protein>
    <submittedName>
        <fullName evidence="4">Putative two-component response regulator</fullName>
    </submittedName>
</protein>
<feature type="modified residue" description="4-aspartylphosphate" evidence="2">
    <location>
        <position position="64"/>
    </location>
</feature>
<evidence type="ECO:0000256" key="2">
    <source>
        <dbReference type="PROSITE-ProRule" id="PRU00169"/>
    </source>
</evidence>
<dbReference type="PANTHER" id="PTHR44591">
    <property type="entry name" value="STRESS RESPONSE REGULATOR PROTEIN 1"/>
    <property type="match status" value="1"/>
</dbReference>
<name>A0A1J1LHX7_9CYAN</name>
<dbReference type="PROSITE" id="PS50110">
    <property type="entry name" value="RESPONSE_REGULATORY"/>
    <property type="match status" value="1"/>
</dbReference>
<dbReference type="Pfam" id="PF00072">
    <property type="entry name" value="Response_reg"/>
    <property type="match status" value="1"/>
</dbReference>
<organism evidence="4 5">
    <name type="scientific">Planktothrix tepida PCC 9214</name>
    <dbReference type="NCBI Taxonomy" id="671072"/>
    <lineage>
        <taxon>Bacteria</taxon>
        <taxon>Bacillati</taxon>
        <taxon>Cyanobacteriota</taxon>
        <taxon>Cyanophyceae</taxon>
        <taxon>Oscillatoriophycideae</taxon>
        <taxon>Oscillatoriales</taxon>
        <taxon>Microcoleaceae</taxon>
        <taxon>Planktothrix</taxon>
    </lineage>
</organism>
<dbReference type="SUPFAM" id="SSF52172">
    <property type="entry name" value="CheY-like"/>
    <property type="match status" value="1"/>
</dbReference>
<dbReference type="GO" id="GO:0000160">
    <property type="term" value="P:phosphorelay signal transduction system"/>
    <property type="evidence" value="ECO:0007669"/>
    <property type="project" value="InterPro"/>
</dbReference>
<proteinExistence type="predicted"/>
<reference evidence="5" key="1">
    <citation type="submission" date="2015-10" db="EMBL/GenBank/DDBJ databases">
        <authorList>
            <person name="Regsiter A."/>
            <person name="william w."/>
        </authorList>
    </citation>
    <scope>NUCLEOTIDE SEQUENCE [LARGE SCALE GENOMIC DNA]</scope>
</reference>
<evidence type="ECO:0000259" key="3">
    <source>
        <dbReference type="PROSITE" id="PS50110"/>
    </source>
</evidence>